<accession>A0AAE9IAR1</accession>
<evidence type="ECO:0000256" key="3">
    <source>
        <dbReference type="ARBA" id="ARBA00022679"/>
    </source>
</evidence>
<comment type="similarity">
    <text evidence="8">Belongs to the queuine tRNA-ribosyltransferase family.</text>
</comment>
<dbReference type="NCBIfam" id="TIGR00449">
    <property type="entry name" value="tgt_general"/>
    <property type="match status" value="1"/>
</dbReference>
<feature type="binding site" evidence="8">
    <location>
        <begin position="89"/>
        <end position="93"/>
    </location>
    <ligand>
        <name>substrate</name>
    </ligand>
</feature>
<comment type="subunit">
    <text evidence="8">Homodimer. Within each dimer, one monomer is responsible for RNA recognition and catalysis, while the other monomer binds to the replacement base PreQ1.</text>
</comment>
<comment type="pathway">
    <text evidence="1 8">tRNA modification; tRNA-queuosine biosynthesis.</text>
</comment>
<comment type="cofactor">
    <cofactor evidence="8">
        <name>Zn(2+)</name>
        <dbReference type="ChEBI" id="CHEBI:29105"/>
    </cofactor>
    <text evidence="8">Binds 1 zinc ion per subunit.</text>
</comment>
<protein>
    <recommendedName>
        <fullName evidence="8">Queuine tRNA-ribosyltransferase</fullName>
        <ecNumber evidence="8">2.4.2.29</ecNumber>
    </recommendedName>
    <alternativeName>
        <fullName evidence="8">Guanine insertion enzyme</fullName>
    </alternativeName>
    <alternativeName>
        <fullName evidence="8">tRNA-guanine transglycosylase</fullName>
    </alternativeName>
</protein>
<evidence type="ECO:0000313" key="12">
    <source>
        <dbReference type="Proteomes" id="UP001056323"/>
    </source>
</evidence>
<evidence type="ECO:0000313" key="13">
    <source>
        <dbReference type="Proteomes" id="UP001056483"/>
    </source>
</evidence>
<sequence>MPFQLLQTDGCARLGRLICNQGIVDTPAFMPVGTYGSIKTLTSKEIEASGTQIILSNTFHLWLRPGLDVIKLHGSLHKFMSWNGPIITDSGGFQVFSLSKMRTITRKGVFFKSPIDGHLVFLTPEKSIEIQHDLQSDIVMIFDECISYPNTWDYVKKSVNMSLNWAERSRLRFDTLHNSNMLFAIIQGGMYKNLRDISAKELINIGFDGYAIGGLSVGEPKKEMYRILSHICKLIPINKPRYLMGAGKPEDLLEAVQKGIDMFDCVIPTRNARNGYLFVSDGTIKIRNAQYKQDTSPLDGDCDCYTCQHYSRSYLHHLDCCKEILGVRLNTIHNLRYYQRLMEELRQAIKTKSLQNFIDIFYKRVNRI</sequence>
<dbReference type="Pfam" id="PF01702">
    <property type="entry name" value="TGT"/>
    <property type="match status" value="1"/>
</dbReference>
<keyword evidence="5 8" id="KW-0479">Metal-binding</keyword>
<feature type="domain" description="tRNA-guanine(15) transglycosylase-like" evidence="9">
    <location>
        <begin position="11"/>
        <end position="365"/>
    </location>
</feature>
<dbReference type="GO" id="GO:0008479">
    <property type="term" value="F:tRNA-guanosine(34) queuine transglycosylase activity"/>
    <property type="evidence" value="ECO:0007669"/>
    <property type="project" value="UniProtKB-UniRule"/>
</dbReference>
<evidence type="ECO:0000256" key="2">
    <source>
        <dbReference type="ARBA" id="ARBA00022676"/>
    </source>
</evidence>
<dbReference type="EMBL" id="CP097750">
    <property type="protein sequence ID" value="URJ24652.1"/>
    <property type="molecule type" value="Genomic_DNA"/>
</dbReference>
<keyword evidence="6 8" id="KW-0671">Queuosine biosynthesis</keyword>
<evidence type="ECO:0000256" key="8">
    <source>
        <dbReference type="HAMAP-Rule" id="MF_00168"/>
    </source>
</evidence>
<feature type="binding site" evidence="8">
    <location>
        <position position="302"/>
    </location>
    <ligand>
        <name>Zn(2+)</name>
        <dbReference type="ChEBI" id="CHEBI:29105"/>
    </ligand>
</feature>
<keyword evidence="4 8" id="KW-0819">tRNA processing</keyword>
<feature type="region of interest" description="RNA binding; important for wobble base 34 recognition" evidence="8">
    <location>
        <begin position="269"/>
        <end position="273"/>
    </location>
</feature>
<evidence type="ECO:0000313" key="10">
    <source>
        <dbReference type="EMBL" id="URJ24652.1"/>
    </source>
</evidence>
<dbReference type="Proteomes" id="UP001056323">
    <property type="component" value="Chromosome"/>
</dbReference>
<dbReference type="GO" id="GO:0046872">
    <property type="term" value="F:metal ion binding"/>
    <property type="evidence" value="ECO:0007669"/>
    <property type="project" value="UniProtKB-KW"/>
</dbReference>
<dbReference type="PANTHER" id="PTHR46499">
    <property type="entry name" value="QUEUINE TRNA-RIBOSYLTRANSFERASE"/>
    <property type="match status" value="1"/>
</dbReference>
<evidence type="ECO:0000256" key="5">
    <source>
        <dbReference type="ARBA" id="ARBA00022723"/>
    </source>
</evidence>
<evidence type="ECO:0000256" key="6">
    <source>
        <dbReference type="ARBA" id="ARBA00022785"/>
    </source>
</evidence>
<dbReference type="HAMAP" id="MF_00168">
    <property type="entry name" value="Q_tRNA_Tgt"/>
    <property type="match status" value="1"/>
</dbReference>
<keyword evidence="13" id="KW-1185">Reference proteome</keyword>
<proteinExistence type="inferred from homology"/>
<evidence type="ECO:0000256" key="1">
    <source>
        <dbReference type="ARBA" id="ARBA00004691"/>
    </source>
</evidence>
<keyword evidence="2 8" id="KW-0328">Glycosyltransferase</keyword>
<dbReference type="KEGG" id="bhb:M9394_02760"/>
<gene>
    <name evidence="8 11" type="primary">tgt</name>
    <name evidence="11" type="ORF">M9394_02760</name>
    <name evidence="10" type="ORF">M9404_00810</name>
</gene>
<dbReference type="InterPro" id="IPR004803">
    <property type="entry name" value="TGT"/>
</dbReference>
<keyword evidence="3 8" id="KW-0808">Transferase</keyword>
<dbReference type="InterPro" id="IPR050076">
    <property type="entry name" value="ArchSynthase1/Queuine_TRR"/>
</dbReference>
<name>A0AAE9IAR1_9ENTR</name>
<feature type="binding site" evidence="8">
    <location>
        <position position="214"/>
    </location>
    <ligand>
        <name>substrate</name>
    </ligand>
</feature>
<dbReference type="Gene3D" id="3.20.20.105">
    <property type="entry name" value="Queuine tRNA-ribosyltransferase-like"/>
    <property type="match status" value="1"/>
</dbReference>
<dbReference type="RefSeq" id="WP_250246902.1">
    <property type="nucleotide sequence ID" value="NZ_CP097749.1"/>
</dbReference>
<dbReference type="GO" id="GO:0005829">
    <property type="term" value="C:cytosol"/>
    <property type="evidence" value="ECO:0007669"/>
    <property type="project" value="TreeGrafter"/>
</dbReference>
<dbReference type="EMBL" id="CP097751">
    <property type="protein sequence ID" value="URJ27456.1"/>
    <property type="molecule type" value="Genomic_DNA"/>
</dbReference>
<feature type="active site" description="Proton acceptor" evidence="8">
    <location>
        <position position="89"/>
    </location>
</feature>
<comment type="function">
    <text evidence="8">Catalyzes the base-exchange of a guanine (G) residue with the queuine precursor 7-aminomethyl-7-deazaguanine (PreQ1) at position 34 (anticodon wobble position) in tRNAs with GU(N) anticodons (tRNA-Asp, -Asn, -His and -Tyr). Catalysis occurs through a double-displacement mechanism. The nucleophile active site attacks the C1' of nucleotide 34 to detach the guanine base from the RNA, forming a covalent enzyme-RNA intermediate. The proton acceptor active site deprotonates the incoming PreQ1, allowing a nucleophilic attack on the C1' of the ribose to form the product. After dissociation, two additional enzymatic reactions on the tRNA convert PreQ1 to queuine (Q), resulting in the hypermodified nucleoside queuosine (7-(((4,5-cis-dihydroxy-2-cyclopenten-1-yl)amino)methyl)-7-deazaguanosine).</text>
</comment>
<evidence type="ECO:0000256" key="7">
    <source>
        <dbReference type="ARBA" id="ARBA00050112"/>
    </source>
</evidence>
<comment type="catalytic activity">
    <reaction evidence="7 8">
        <text>7-aminomethyl-7-carbaguanine + guanosine(34) in tRNA = 7-aminomethyl-7-carbaguanosine(34) in tRNA + guanine</text>
        <dbReference type="Rhea" id="RHEA:24104"/>
        <dbReference type="Rhea" id="RHEA-COMP:10341"/>
        <dbReference type="Rhea" id="RHEA-COMP:10342"/>
        <dbReference type="ChEBI" id="CHEBI:16235"/>
        <dbReference type="ChEBI" id="CHEBI:58703"/>
        <dbReference type="ChEBI" id="CHEBI:74269"/>
        <dbReference type="ChEBI" id="CHEBI:82833"/>
        <dbReference type="EC" id="2.4.2.29"/>
    </reaction>
</comment>
<feature type="binding site" evidence="8">
    <location>
        <position position="187"/>
    </location>
    <ligand>
        <name>substrate</name>
    </ligand>
</feature>
<reference evidence="11" key="1">
    <citation type="submission" date="2022-05" db="EMBL/GenBank/DDBJ databases">
        <title>Impact of host demography and evolutionary history on endosymbiont molecular evolution: a test in carpenter ants (Genus Camponotus) and their Blochmannia endosymbionts.</title>
        <authorList>
            <person name="Manthey J.D."/>
            <person name="Giron J.C."/>
            <person name="Hruska J.P."/>
        </authorList>
    </citation>
    <scope>NUCLEOTIDE SEQUENCE</scope>
    <source>
        <strain evidence="11">C-049</strain>
        <strain evidence="10">C-050</strain>
    </source>
</reference>
<dbReference type="InterPro" id="IPR036511">
    <property type="entry name" value="TGT-like_sf"/>
</dbReference>
<dbReference type="FunFam" id="3.20.20.105:FF:000001">
    <property type="entry name" value="Queuine tRNA-ribosyltransferase"/>
    <property type="match status" value="1"/>
</dbReference>
<comment type="caution">
    <text evidence="8">Lacks conserved residue(s) required for the propagation of feature annotation.</text>
</comment>
<dbReference type="InterPro" id="IPR002616">
    <property type="entry name" value="tRNA_ribo_trans-like"/>
</dbReference>
<feature type="active site" description="Nucleophile" evidence="8">
    <location>
        <position position="264"/>
    </location>
</feature>
<feature type="binding site" evidence="8">
    <location>
        <position position="143"/>
    </location>
    <ligand>
        <name>substrate</name>
    </ligand>
</feature>
<dbReference type="PANTHER" id="PTHR46499:SF1">
    <property type="entry name" value="QUEUINE TRNA-RIBOSYLTRANSFERASE"/>
    <property type="match status" value="1"/>
</dbReference>
<feature type="binding site" evidence="8">
    <location>
        <position position="307"/>
    </location>
    <ligand>
        <name>Zn(2+)</name>
        <dbReference type="ChEBI" id="CHEBI:29105"/>
    </ligand>
</feature>
<dbReference type="Proteomes" id="UP001056483">
    <property type="component" value="Chromosome"/>
</dbReference>
<evidence type="ECO:0000313" key="11">
    <source>
        <dbReference type="EMBL" id="URJ27456.1"/>
    </source>
</evidence>
<dbReference type="EC" id="2.4.2.29" evidence="8"/>
<organism evidence="11 12">
    <name type="scientific">Candidatus Blochmanniella camponoti</name>
    <dbReference type="NCBI Taxonomy" id="108080"/>
    <lineage>
        <taxon>Bacteria</taxon>
        <taxon>Pseudomonadati</taxon>
        <taxon>Pseudomonadota</taxon>
        <taxon>Gammaproteobacteria</taxon>
        <taxon>Enterobacterales</taxon>
        <taxon>Enterobacteriaceae</taxon>
        <taxon>ant endosymbionts</taxon>
        <taxon>Candidatus Blochmanniella</taxon>
    </lineage>
</organism>
<keyword evidence="8" id="KW-0862">Zinc</keyword>
<dbReference type="GO" id="GO:0008616">
    <property type="term" value="P:tRNA queuosine(34) biosynthetic process"/>
    <property type="evidence" value="ECO:0007669"/>
    <property type="project" value="UniProtKB-UniRule"/>
</dbReference>
<dbReference type="SUPFAM" id="SSF51713">
    <property type="entry name" value="tRNA-guanine transglycosylase"/>
    <property type="match status" value="1"/>
</dbReference>
<evidence type="ECO:0000259" key="9">
    <source>
        <dbReference type="Pfam" id="PF01702"/>
    </source>
</evidence>
<feature type="binding site" evidence="8">
    <location>
        <position position="304"/>
    </location>
    <ligand>
        <name>Zn(2+)</name>
        <dbReference type="ChEBI" id="CHEBI:29105"/>
    </ligand>
</feature>
<dbReference type="AlphaFoldDB" id="A0AAE9IAR1"/>
<dbReference type="NCBIfam" id="TIGR00430">
    <property type="entry name" value="Q_tRNA_tgt"/>
    <property type="match status" value="1"/>
</dbReference>
<evidence type="ECO:0000256" key="4">
    <source>
        <dbReference type="ARBA" id="ARBA00022694"/>
    </source>
</evidence>
<feature type="binding site" evidence="8">
    <location>
        <position position="333"/>
    </location>
    <ligand>
        <name>Zn(2+)</name>
        <dbReference type="ChEBI" id="CHEBI:29105"/>
    </ligand>
</feature>